<gene>
    <name evidence="6" type="ORF">EJ08DRAFT_649311</name>
</gene>
<dbReference type="GO" id="GO:0061186">
    <property type="term" value="P:negative regulation of silent mating-type cassette heterochromatin formation"/>
    <property type="evidence" value="ECO:0007669"/>
    <property type="project" value="TreeGrafter"/>
</dbReference>
<evidence type="ECO:0000256" key="3">
    <source>
        <dbReference type="ARBA" id="ARBA00022833"/>
    </source>
</evidence>
<feature type="compositionally biased region" description="Low complexity" evidence="4">
    <location>
        <begin position="498"/>
        <end position="507"/>
    </location>
</feature>
<evidence type="ECO:0000313" key="6">
    <source>
        <dbReference type="EMBL" id="KAF2430998.1"/>
    </source>
</evidence>
<dbReference type="EMBL" id="MU007035">
    <property type="protein sequence ID" value="KAF2430998.1"/>
    <property type="molecule type" value="Genomic_DNA"/>
</dbReference>
<dbReference type="InterPro" id="IPR053051">
    <property type="entry name" value="HDAC_complex_subunit"/>
</dbReference>
<feature type="region of interest" description="Disordered" evidence="4">
    <location>
        <begin position="100"/>
        <end position="123"/>
    </location>
</feature>
<comment type="caution">
    <text evidence="6">The sequence shown here is derived from an EMBL/GenBank/DDBJ whole genome shotgun (WGS) entry which is preliminary data.</text>
</comment>
<feature type="region of interest" description="Disordered" evidence="4">
    <location>
        <begin position="256"/>
        <end position="516"/>
    </location>
</feature>
<feature type="compositionally biased region" description="Polar residues" evidence="4">
    <location>
        <begin position="289"/>
        <end position="306"/>
    </location>
</feature>
<dbReference type="InterPro" id="IPR011011">
    <property type="entry name" value="Znf_FYVE_PHD"/>
</dbReference>
<evidence type="ECO:0000256" key="4">
    <source>
        <dbReference type="SAM" id="MobiDB-lite"/>
    </source>
</evidence>
<dbReference type="GO" id="GO:0008270">
    <property type="term" value="F:zinc ion binding"/>
    <property type="evidence" value="ECO:0007669"/>
    <property type="project" value="UniProtKB-KW"/>
</dbReference>
<feature type="compositionally biased region" description="Basic and acidic residues" evidence="4">
    <location>
        <begin position="458"/>
        <end position="471"/>
    </location>
</feature>
<feature type="region of interest" description="Disordered" evidence="4">
    <location>
        <begin position="194"/>
        <end position="241"/>
    </location>
</feature>
<dbReference type="SUPFAM" id="SSF57903">
    <property type="entry name" value="FYVE/PHD zinc finger"/>
    <property type="match status" value="1"/>
</dbReference>
<dbReference type="PANTHER" id="PTHR47793:SF1">
    <property type="entry name" value="HISTONE DEACETYLASE COMPLEX SUBUNIT CTI6"/>
    <property type="match status" value="1"/>
</dbReference>
<protein>
    <recommendedName>
        <fullName evidence="5">Zinc finger PHD-type domain-containing protein</fullName>
    </recommendedName>
</protein>
<evidence type="ECO:0000256" key="2">
    <source>
        <dbReference type="ARBA" id="ARBA00022771"/>
    </source>
</evidence>
<dbReference type="PANTHER" id="PTHR47793">
    <property type="entry name" value="HISTONE DEACETYLASE COMPLEX SUBUNIT CTI6"/>
    <property type="match status" value="1"/>
</dbReference>
<feature type="compositionally biased region" description="Low complexity" evidence="4">
    <location>
        <begin position="7"/>
        <end position="23"/>
    </location>
</feature>
<keyword evidence="3" id="KW-0862">Zinc</keyword>
<dbReference type="InterPro" id="IPR019787">
    <property type="entry name" value="Znf_PHD-finger"/>
</dbReference>
<dbReference type="AlphaFoldDB" id="A0A9P4NTA6"/>
<proteinExistence type="predicted"/>
<feature type="compositionally biased region" description="Polar residues" evidence="4">
    <location>
        <begin position="368"/>
        <end position="379"/>
    </location>
</feature>
<keyword evidence="7" id="KW-1185">Reference proteome</keyword>
<evidence type="ECO:0000256" key="1">
    <source>
        <dbReference type="ARBA" id="ARBA00022723"/>
    </source>
</evidence>
<dbReference type="SMART" id="SM00249">
    <property type="entry name" value="PHD"/>
    <property type="match status" value="1"/>
</dbReference>
<sequence>MPRGLRRPLPALPSTNSVSSTSSKPERSTRSKLPQKSSTPHSLSSEELSENNGVSEAPPARRSKRKIEEEVDEIAKVEEEAADDIDDEDGEVTRCVCEQPEYPGLPVETPTSSHGRKGSHAPTLDADALADDAGGWFIQCDECKVWQHGGCVGIMEQDVDSINYSCEMCKPDLHQRHTSSTGQKYTRYLPMWEKTHPKASHRKSSVTKDTETKAPKEKGKGAQVLNEPFGKRRSTMNSRAAYDEDEVLRKVLEESKTEGSVVADGGSRKGKRGRYESEDVRPDIKRQRTASSGASSRHSEAGSSAIESDGEGEGGKVARRARGAARKSQREKDIKEREKERTEAANKRKGRVDRRRAEGSDPPEEQSRQSSNGKQSPPDNDQRETPLPPTPITSKRGGRRPGAGRGRGGHHAAAATERDGKTGSPKDPTEIPGSGGEISNSNNHPNGNSAPNKRGRQRKESHVSNESDPSKSDSNGNNKDVTSDPSKRGGDNNGNGNGTKENGTTATTKRDKDPSMLELKRRAALMLEFLTSAQSDMPKVPESGIGIDVTGAVLLTSGGNAVNGSPLVVEAERLKGRLEKWQEMFA</sequence>
<dbReference type="InterPro" id="IPR013083">
    <property type="entry name" value="Znf_RING/FYVE/PHD"/>
</dbReference>
<feature type="domain" description="Zinc finger PHD-type" evidence="5">
    <location>
        <begin position="94"/>
        <end position="170"/>
    </location>
</feature>
<feature type="compositionally biased region" description="Basic residues" evidence="4">
    <location>
        <begin position="317"/>
        <end position="327"/>
    </location>
</feature>
<feature type="compositionally biased region" description="Basic and acidic residues" evidence="4">
    <location>
        <begin position="328"/>
        <end position="346"/>
    </location>
</feature>
<dbReference type="Gene3D" id="3.30.40.10">
    <property type="entry name" value="Zinc/RING finger domain, C3HC4 (zinc finger)"/>
    <property type="match status" value="1"/>
</dbReference>
<feature type="compositionally biased region" description="Basic and acidic residues" evidence="4">
    <location>
        <begin position="206"/>
        <end position="220"/>
    </location>
</feature>
<keyword evidence="2" id="KW-0863">Zinc-finger</keyword>
<dbReference type="InterPro" id="IPR001965">
    <property type="entry name" value="Znf_PHD"/>
</dbReference>
<feature type="region of interest" description="Disordered" evidence="4">
    <location>
        <begin position="1"/>
        <end position="68"/>
    </location>
</feature>
<organism evidence="6 7">
    <name type="scientific">Tothia fuscella</name>
    <dbReference type="NCBI Taxonomy" id="1048955"/>
    <lineage>
        <taxon>Eukaryota</taxon>
        <taxon>Fungi</taxon>
        <taxon>Dikarya</taxon>
        <taxon>Ascomycota</taxon>
        <taxon>Pezizomycotina</taxon>
        <taxon>Dothideomycetes</taxon>
        <taxon>Pleosporomycetidae</taxon>
        <taxon>Venturiales</taxon>
        <taxon>Cylindrosympodiaceae</taxon>
        <taxon>Tothia</taxon>
    </lineage>
</organism>
<keyword evidence="1" id="KW-0479">Metal-binding</keyword>
<feature type="compositionally biased region" description="Basic and acidic residues" evidence="4">
    <location>
        <begin position="273"/>
        <end position="286"/>
    </location>
</feature>
<dbReference type="InterPro" id="IPR019786">
    <property type="entry name" value="Zinc_finger_PHD-type_CS"/>
</dbReference>
<dbReference type="PROSITE" id="PS01359">
    <property type="entry name" value="ZF_PHD_1"/>
    <property type="match status" value="1"/>
</dbReference>
<feature type="compositionally biased region" description="Basic and acidic residues" evidence="4">
    <location>
        <begin position="481"/>
        <end position="490"/>
    </location>
</feature>
<name>A0A9P4NTA6_9PEZI</name>
<dbReference type="GO" id="GO:0033698">
    <property type="term" value="C:Rpd3L complex"/>
    <property type="evidence" value="ECO:0007669"/>
    <property type="project" value="TreeGrafter"/>
</dbReference>
<feature type="compositionally biased region" description="Polar residues" evidence="4">
    <location>
        <begin position="437"/>
        <end position="451"/>
    </location>
</feature>
<evidence type="ECO:0000313" key="7">
    <source>
        <dbReference type="Proteomes" id="UP000800235"/>
    </source>
</evidence>
<dbReference type="GO" id="GO:0061188">
    <property type="term" value="P:negative regulation of rDNA heterochromatin formation"/>
    <property type="evidence" value="ECO:0007669"/>
    <property type="project" value="TreeGrafter"/>
</dbReference>
<feature type="compositionally biased region" description="Low complexity" evidence="4">
    <location>
        <begin position="37"/>
        <end position="56"/>
    </location>
</feature>
<reference evidence="6" key="1">
    <citation type="journal article" date="2020" name="Stud. Mycol.">
        <title>101 Dothideomycetes genomes: a test case for predicting lifestyles and emergence of pathogens.</title>
        <authorList>
            <person name="Haridas S."/>
            <person name="Albert R."/>
            <person name="Binder M."/>
            <person name="Bloem J."/>
            <person name="Labutti K."/>
            <person name="Salamov A."/>
            <person name="Andreopoulos B."/>
            <person name="Baker S."/>
            <person name="Barry K."/>
            <person name="Bills G."/>
            <person name="Bluhm B."/>
            <person name="Cannon C."/>
            <person name="Castanera R."/>
            <person name="Culley D."/>
            <person name="Daum C."/>
            <person name="Ezra D."/>
            <person name="Gonzalez J."/>
            <person name="Henrissat B."/>
            <person name="Kuo A."/>
            <person name="Liang C."/>
            <person name="Lipzen A."/>
            <person name="Lutzoni F."/>
            <person name="Magnuson J."/>
            <person name="Mondo S."/>
            <person name="Nolan M."/>
            <person name="Ohm R."/>
            <person name="Pangilinan J."/>
            <person name="Park H.-J."/>
            <person name="Ramirez L."/>
            <person name="Alfaro M."/>
            <person name="Sun H."/>
            <person name="Tritt A."/>
            <person name="Yoshinaga Y."/>
            <person name="Zwiers L.-H."/>
            <person name="Turgeon B."/>
            <person name="Goodwin S."/>
            <person name="Spatafora J."/>
            <person name="Crous P."/>
            <person name="Grigoriev I."/>
        </authorList>
    </citation>
    <scope>NUCLEOTIDE SEQUENCE</scope>
    <source>
        <strain evidence="6">CBS 130266</strain>
    </source>
</reference>
<dbReference type="OrthoDB" id="418595at2759"/>
<dbReference type="Pfam" id="PF00628">
    <property type="entry name" value="PHD"/>
    <property type="match status" value="1"/>
</dbReference>
<evidence type="ECO:0000259" key="5">
    <source>
        <dbReference type="SMART" id="SM00249"/>
    </source>
</evidence>
<dbReference type="Proteomes" id="UP000800235">
    <property type="component" value="Unassembled WGS sequence"/>
</dbReference>
<dbReference type="GO" id="GO:0070210">
    <property type="term" value="C:Rpd3L-Expanded complex"/>
    <property type="evidence" value="ECO:0007669"/>
    <property type="project" value="TreeGrafter"/>
</dbReference>
<accession>A0A9P4NTA6</accession>